<evidence type="ECO:0000313" key="2">
    <source>
        <dbReference type="EMBL" id="MBL7630134.1"/>
    </source>
</evidence>
<evidence type="ECO:0000313" key="3">
    <source>
        <dbReference type="Proteomes" id="UP000604475"/>
    </source>
</evidence>
<reference evidence="2" key="1">
    <citation type="submission" date="2020-12" db="EMBL/GenBank/DDBJ databases">
        <title>Genomic characterization of non-nitrogen-fixing Frankia strains.</title>
        <authorList>
            <person name="Carlos-Shanley C."/>
            <person name="Guerra T."/>
            <person name="Hahn D."/>
        </authorList>
    </citation>
    <scope>NUCLEOTIDE SEQUENCE</scope>
    <source>
        <strain evidence="2">CN6</strain>
    </source>
</reference>
<evidence type="ECO:0000256" key="1">
    <source>
        <dbReference type="SAM" id="Phobius"/>
    </source>
</evidence>
<feature type="transmembrane region" description="Helical" evidence="1">
    <location>
        <begin position="6"/>
        <end position="21"/>
    </location>
</feature>
<name>A0A937UNR7_9ACTN</name>
<dbReference type="Proteomes" id="UP000604475">
    <property type="component" value="Unassembled WGS sequence"/>
</dbReference>
<keyword evidence="1" id="KW-1133">Transmembrane helix</keyword>
<sequence length="66" mass="8088">MIGLWWTVWGWFAVARWWLAVRGRLPWRLMAFLADAHEKRGVLRQVGAVYQFRHIELQRRLANRQR</sequence>
<protein>
    <submittedName>
        <fullName evidence="2">Uncharacterized protein</fullName>
    </submittedName>
</protein>
<gene>
    <name evidence="2" type="ORF">I7412_23805</name>
</gene>
<dbReference type="AlphaFoldDB" id="A0A937UNR7"/>
<keyword evidence="3" id="KW-1185">Reference proteome</keyword>
<keyword evidence="1" id="KW-0812">Transmembrane</keyword>
<proteinExistence type="predicted"/>
<organism evidence="2 3">
    <name type="scientific">Frankia nepalensis</name>
    <dbReference type="NCBI Taxonomy" id="1836974"/>
    <lineage>
        <taxon>Bacteria</taxon>
        <taxon>Bacillati</taxon>
        <taxon>Actinomycetota</taxon>
        <taxon>Actinomycetes</taxon>
        <taxon>Frankiales</taxon>
        <taxon>Frankiaceae</taxon>
        <taxon>Frankia</taxon>
    </lineage>
</organism>
<dbReference type="EMBL" id="JAEACQ010000243">
    <property type="protein sequence ID" value="MBL7630134.1"/>
    <property type="molecule type" value="Genomic_DNA"/>
</dbReference>
<accession>A0A937UNR7</accession>
<keyword evidence="1" id="KW-0472">Membrane</keyword>
<comment type="caution">
    <text evidence="2">The sequence shown here is derived from an EMBL/GenBank/DDBJ whole genome shotgun (WGS) entry which is preliminary data.</text>
</comment>